<proteinExistence type="inferred from homology"/>
<evidence type="ECO:0000259" key="13">
    <source>
        <dbReference type="Pfam" id="PF02875"/>
    </source>
</evidence>
<dbReference type="InterPro" id="IPR018109">
    <property type="entry name" value="Folylpolyglutamate_synth_CS"/>
</dbReference>
<dbReference type="InterPro" id="IPR004101">
    <property type="entry name" value="Mur_ligase_C"/>
</dbReference>
<gene>
    <name evidence="15" type="primary">folC</name>
    <name evidence="16" type="ORF">DP130_06060</name>
    <name evidence="15" type="ORF">K234311028_22100</name>
</gene>
<evidence type="ECO:0000259" key="14">
    <source>
        <dbReference type="Pfam" id="PF08245"/>
    </source>
</evidence>
<dbReference type="SUPFAM" id="SSF53623">
    <property type="entry name" value="MurD-like peptide ligases, catalytic domain"/>
    <property type="match status" value="1"/>
</dbReference>
<dbReference type="GO" id="GO:0008841">
    <property type="term" value="F:dihydrofolate synthase activity"/>
    <property type="evidence" value="ECO:0007669"/>
    <property type="project" value="TreeGrafter"/>
</dbReference>
<dbReference type="InterPro" id="IPR036565">
    <property type="entry name" value="Mur-like_cat_sf"/>
</dbReference>
<evidence type="ECO:0000256" key="2">
    <source>
        <dbReference type="ARBA" id="ARBA00008276"/>
    </source>
</evidence>
<dbReference type="InterPro" id="IPR036615">
    <property type="entry name" value="Mur_ligase_C_dom_sf"/>
</dbReference>
<dbReference type="EMBL" id="AP026818">
    <property type="protein sequence ID" value="BDR81964.1"/>
    <property type="molecule type" value="Genomic_DNA"/>
</dbReference>
<dbReference type="SUPFAM" id="SSF53244">
    <property type="entry name" value="MurD-like peptide ligases, peptide-binding domain"/>
    <property type="match status" value="1"/>
</dbReference>
<dbReference type="EC" id="6.3.2.17" evidence="3"/>
<evidence type="ECO:0000256" key="11">
    <source>
        <dbReference type="PIRNR" id="PIRNR001563"/>
    </source>
</evidence>
<dbReference type="PIRSF" id="PIRSF001563">
    <property type="entry name" value="Folylpolyglu_synth"/>
    <property type="match status" value="1"/>
</dbReference>
<dbReference type="PANTHER" id="PTHR11136">
    <property type="entry name" value="FOLYLPOLYGLUTAMATE SYNTHASE-RELATED"/>
    <property type="match status" value="1"/>
</dbReference>
<dbReference type="GO" id="GO:0046872">
    <property type="term" value="F:metal ion binding"/>
    <property type="evidence" value="ECO:0007669"/>
    <property type="project" value="UniProtKB-KW"/>
</dbReference>
<dbReference type="AlphaFoldDB" id="A0A4V1LEQ6"/>
<protein>
    <recommendedName>
        <fullName evidence="3">tetrahydrofolate synthase</fullName>
        <ecNumber evidence="3">6.3.2.17</ecNumber>
    </recommendedName>
    <alternativeName>
        <fullName evidence="9">Tetrahydrofolylpolyglutamate synthase</fullName>
    </alternativeName>
</protein>
<dbReference type="NCBIfam" id="TIGR01499">
    <property type="entry name" value="folC"/>
    <property type="match status" value="1"/>
</dbReference>
<keyword evidence="8" id="KW-0460">Magnesium</keyword>
<dbReference type="PROSITE" id="PS01012">
    <property type="entry name" value="FOLYLPOLYGLU_SYNT_2"/>
    <property type="match status" value="1"/>
</dbReference>
<dbReference type="GO" id="GO:0004326">
    <property type="term" value="F:tetrahydrofolylpolyglutamate synthase activity"/>
    <property type="evidence" value="ECO:0007669"/>
    <property type="project" value="UniProtKB-EC"/>
</dbReference>
<name>A0A4V1LEQ6_CLOTA</name>
<accession>A0A4V1LEQ6</accession>
<dbReference type="GO" id="GO:0005737">
    <property type="term" value="C:cytoplasm"/>
    <property type="evidence" value="ECO:0007669"/>
    <property type="project" value="TreeGrafter"/>
</dbReference>
<dbReference type="Pfam" id="PF08245">
    <property type="entry name" value="Mur_ligase_M"/>
    <property type="match status" value="1"/>
</dbReference>
<comment type="cofactor">
    <cofactor evidence="1">
        <name>Mg(2+)</name>
        <dbReference type="ChEBI" id="CHEBI:18420"/>
    </cofactor>
</comment>
<dbReference type="RefSeq" id="WP_129009794.1">
    <property type="nucleotide sequence ID" value="NZ_AP026804.1"/>
</dbReference>
<comment type="catalytic activity">
    <reaction evidence="10">
        <text>(6S)-5,6,7,8-tetrahydrofolyl-(gamma-L-Glu)(n) + L-glutamate + ATP = (6S)-5,6,7,8-tetrahydrofolyl-(gamma-L-Glu)(n+1) + ADP + phosphate + H(+)</text>
        <dbReference type="Rhea" id="RHEA:10580"/>
        <dbReference type="Rhea" id="RHEA-COMP:14738"/>
        <dbReference type="Rhea" id="RHEA-COMP:14740"/>
        <dbReference type="ChEBI" id="CHEBI:15378"/>
        <dbReference type="ChEBI" id="CHEBI:29985"/>
        <dbReference type="ChEBI" id="CHEBI:30616"/>
        <dbReference type="ChEBI" id="CHEBI:43474"/>
        <dbReference type="ChEBI" id="CHEBI:141005"/>
        <dbReference type="ChEBI" id="CHEBI:456216"/>
        <dbReference type="EC" id="6.3.2.17"/>
    </reaction>
</comment>
<keyword evidence="12" id="KW-0175">Coiled coil</keyword>
<dbReference type="Proteomes" id="UP001321763">
    <property type="component" value="Chromosome"/>
</dbReference>
<dbReference type="Pfam" id="PF02875">
    <property type="entry name" value="Mur_ligase_C"/>
    <property type="match status" value="1"/>
</dbReference>
<evidence type="ECO:0000256" key="10">
    <source>
        <dbReference type="ARBA" id="ARBA00047493"/>
    </source>
</evidence>
<evidence type="ECO:0000256" key="4">
    <source>
        <dbReference type="ARBA" id="ARBA00022598"/>
    </source>
</evidence>
<evidence type="ECO:0000256" key="9">
    <source>
        <dbReference type="ARBA" id="ARBA00030592"/>
    </source>
</evidence>
<evidence type="ECO:0000256" key="7">
    <source>
        <dbReference type="ARBA" id="ARBA00022840"/>
    </source>
</evidence>
<dbReference type="Gene3D" id="3.90.190.20">
    <property type="entry name" value="Mur ligase, C-terminal domain"/>
    <property type="match status" value="1"/>
</dbReference>
<evidence type="ECO:0000256" key="3">
    <source>
        <dbReference type="ARBA" id="ARBA00013025"/>
    </source>
</evidence>
<dbReference type="EMBL" id="QMAP01000005">
    <property type="protein sequence ID" value="RXI48975.1"/>
    <property type="molecule type" value="Genomic_DNA"/>
</dbReference>
<evidence type="ECO:0000313" key="18">
    <source>
        <dbReference type="Proteomes" id="UP001321763"/>
    </source>
</evidence>
<evidence type="ECO:0000313" key="15">
    <source>
        <dbReference type="EMBL" id="BDR81964.1"/>
    </source>
</evidence>
<reference evidence="16 17" key="1">
    <citation type="submission" date="2018-06" db="EMBL/GenBank/DDBJ databases">
        <title>Genome conservation of Clostridium tetani.</title>
        <authorList>
            <person name="Bruggemann H."/>
            <person name="Popoff M.R."/>
        </authorList>
    </citation>
    <scope>NUCLEOTIDE SEQUENCE [LARGE SCALE GENOMIC DNA]</scope>
    <source>
        <strain evidence="16 17">2017.061</strain>
    </source>
</reference>
<evidence type="ECO:0000313" key="17">
    <source>
        <dbReference type="Proteomes" id="UP000290921"/>
    </source>
</evidence>
<organism evidence="16 17">
    <name type="scientific">Clostridium tetani</name>
    <dbReference type="NCBI Taxonomy" id="1513"/>
    <lineage>
        <taxon>Bacteria</taxon>
        <taxon>Bacillati</taxon>
        <taxon>Bacillota</taxon>
        <taxon>Clostridia</taxon>
        <taxon>Eubacteriales</taxon>
        <taxon>Clostridiaceae</taxon>
        <taxon>Clostridium</taxon>
    </lineage>
</organism>
<keyword evidence="5" id="KW-0479">Metal-binding</keyword>
<dbReference type="InterPro" id="IPR001645">
    <property type="entry name" value="Folylpolyglutamate_synth"/>
</dbReference>
<feature type="domain" description="Mur ligase central" evidence="14">
    <location>
        <begin position="44"/>
        <end position="271"/>
    </location>
</feature>
<dbReference type="InterPro" id="IPR013221">
    <property type="entry name" value="Mur_ligase_cen"/>
</dbReference>
<feature type="coiled-coil region" evidence="12">
    <location>
        <begin position="375"/>
        <end position="402"/>
    </location>
</feature>
<evidence type="ECO:0000256" key="1">
    <source>
        <dbReference type="ARBA" id="ARBA00001946"/>
    </source>
</evidence>
<dbReference type="PANTHER" id="PTHR11136:SF0">
    <property type="entry name" value="DIHYDROFOLATE SYNTHETASE-RELATED"/>
    <property type="match status" value="1"/>
</dbReference>
<sequence length="431" mass="49075">MNYNEAMEYIQNTSKYGNNTGTKRVEKILDILGNPHKNLKCIHIAGTNGKGSITSMITSILIESGFKVGMYTSPYIEEFEERIQINRENIPKDDLAYYTTIVSEAIEKVVSMGWGYPTEFEIITCIMFLYYSKKEIDYAVIEVGLGGKSDSTNVIKPLVSIITSISYDHVSILGNTIEEIASEKAGIIKENVPVILYPQEEGAYKVIEKTCMEKDSKLIHIDENSIYHIPNEDFNKCYQFLQIKTNKDEYKVQLSLLGSHQRMNCAVAIYAIEQLMQIGIKIKKEDILRGLSNVQWPGRLEILKTNPLVVIDGAHNLDGITKLKESIKQYFRYNKLILIIGILTDKDVQKMVRTITPIANKVIAVTPNSYRGKTSQELIKTIENYNKNCEALEDYKEAYVKALAYCDEDDMILICGSLYMIGDMRKIIRNR</sequence>
<keyword evidence="7 11" id="KW-0067">ATP-binding</keyword>
<dbReference type="Gene3D" id="3.40.1190.10">
    <property type="entry name" value="Mur-like, catalytic domain"/>
    <property type="match status" value="1"/>
</dbReference>
<reference evidence="15 18" key="2">
    <citation type="submission" date="2022-09" db="EMBL/GenBank/DDBJ databases">
        <title>complete genome sequences of Clostridium tetani str. KHSU-234311-028 isolated from soil.</title>
        <authorList>
            <person name="Sekizuka T."/>
            <person name="Shitada C."/>
            <person name="Takahashi M."/>
            <person name="Kuroda M."/>
        </authorList>
    </citation>
    <scope>NUCLEOTIDE SEQUENCE [LARGE SCALE GENOMIC DNA]</scope>
    <source>
        <strain evidence="15 18">KHSU-234311-028</strain>
    </source>
</reference>
<evidence type="ECO:0000256" key="12">
    <source>
        <dbReference type="SAM" id="Coils"/>
    </source>
</evidence>
<keyword evidence="4 11" id="KW-0436">Ligase</keyword>
<dbReference type="GO" id="GO:0005524">
    <property type="term" value="F:ATP binding"/>
    <property type="evidence" value="ECO:0007669"/>
    <property type="project" value="UniProtKB-KW"/>
</dbReference>
<dbReference type="Proteomes" id="UP000290921">
    <property type="component" value="Unassembled WGS sequence"/>
</dbReference>
<dbReference type="FunFam" id="3.40.1190.10:FF:000011">
    <property type="entry name" value="Folylpolyglutamate synthase/dihydrofolate synthase"/>
    <property type="match status" value="1"/>
</dbReference>
<keyword evidence="6 11" id="KW-0547">Nucleotide-binding</keyword>
<evidence type="ECO:0000256" key="8">
    <source>
        <dbReference type="ARBA" id="ARBA00022842"/>
    </source>
</evidence>
<feature type="domain" description="Mur ligase C-terminal" evidence="13">
    <location>
        <begin position="298"/>
        <end position="417"/>
    </location>
</feature>
<evidence type="ECO:0000313" key="16">
    <source>
        <dbReference type="EMBL" id="RXI48975.1"/>
    </source>
</evidence>
<evidence type="ECO:0000256" key="6">
    <source>
        <dbReference type="ARBA" id="ARBA00022741"/>
    </source>
</evidence>
<dbReference type="PROSITE" id="PS01011">
    <property type="entry name" value="FOLYLPOLYGLU_SYNT_1"/>
    <property type="match status" value="1"/>
</dbReference>
<evidence type="ECO:0000256" key="5">
    <source>
        <dbReference type="ARBA" id="ARBA00022723"/>
    </source>
</evidence>
<comment type="similarity">
    <text evidence="2 11">Belongs to the folylpolyglutamate synthase family.</text>
</comment>